<keyword evidence="1 10" id="KW-0813">Transport</keyword>
<keyword evidence="3 10" id="KW-0285">Flavoprotein</keyword>
<keyword evidence="4 10" id="KW-0288">FMN</keyword>
<comment type="function">
    <text evidence="10">Part of a membrane-bound complex that couples electron transfer with translocation of ions across the membrane.</text>
</comment>
<comment type="subunit">
    <text evidence="10">The complex is composed of six subunits: RnfA, RnfB, RnfC, RnfD, RnfE and RnfG.</text>
</comment>
<dbReference type="HAMAP" id="MF_00462">
    <property type="entry name" value="RsxD_RnfD"/>
    <property type="match status" value="1"/>
</dbReference>
<dbReference type="GO" id="GO:0005886">
    <property type="term" value="C:plasma membrane"/>
    <property type="evidence" value="ECO:0007669"/>
    <property type="project" value="UniProtKB-SubCell"/>
</dbReference>
<comment type="similarity">
    <text evidence="10">Belongs to the NqrB/RnfD family.</text>
</comment>
<evidence type="ECO:0000256" key="4">
    <source>
        <dbReference type="ARBA" id="ARBA00022643"/>
    </source>
</evidence>
<feature type="transmembrane region" description="Helical" evidence="10">
    <location>
        <begin position="319"/>
        <end position="337"/>
    </location>
</feature>
<feature type="transmembrane region" description="Helical" evidence="10">
    <location>
        <begin position="215"/>
        <end position="233"/>
    </location>
</feature>
<dbReference type="GO" id="GO:0055085">
    <property type="term" value="P:transmembrane transport"/>
    <property type="evidence" value="ECO:0007669"/>
    <property type="project" value="InterPro"/>
</dbReference>
<comment type="cofactor">
    <cofactor evidence="10">
        <name>FMN</name>
        <dbReference type="ChEBI" id="CHEBI:58210"/>
    </cofactor>
</comment>
<evidence type="ECO:0000256" key="3">
    <source>
        <dbReference type="ARBA" id="ARBA00022630"/>
    </source>
</evidence>
<reference evidence="11 12" key="1">
    <citation type="submission" date="2019-06" db="EMBL/GenBank/DDBJ databases">
        <title>Draft genome of Aliikangiella marina GYP-15.</title>
        <authorList>
            <person name="Wang G."/>
        </authorList>
    </citation>
    <scope>NUCLEOTIDE SEQUENCE [LARGE SCALE GENOMIC DNA]</scope>
    <source>
        <strain evidence="11 12">GYP-15</strain>
    </source>
</reference>
<feature type="transmembrane region" description="Helical" evidence="10">
    <location>
        <begin position="18"/>
        <end position="36"/>
    </location>
</feature>
<dbReference type="AlphaFoldDB" id="A0A545T338"/>
<dbReference type="GO" id="GO:0022900">
    <property type="term" value="P:electron transport chain"/>
    <property type="evidence" value="ECO:0007669"/>
    <property type="project" value="UniProtKB-UniRule"/>
</dbReference>
<feature type="transmembrane region" description="Helical" evidence="10">
    <location>
        <begin position="240"/>
        <end position="258"/>
    </location>
</feature>
<organism evidence="11 12">
    <name type="scientific">Aliikangiella marina</name>
    <dbReference type="NCBI Taxonomy" id="1712262"/>
    <lineage>
        <taxon>Bacteria</taxon>
        <taxon>Pseudomonadati</taxon>
        <taxon>Pseudomonadota</taxon>
        <taxon>Gammaproteobacteria</taxon>
        <taxon>Oceanospirillales</taxon>
        <taxon>Pleioneaceae</taxon>
        <taxon>Aliikangiella</taxon>
    </lineage>
</organism>
<keyword evidence="9 10" id="KW-0472">Membrane</keyword>
<evidence type="ECO:0000256" key="8">
    <source>
        <dbReference type="ARBA" id="ARBA00022989"/>
    </source>
</evidence>
<protein>
    <recommendedName>
        <fullName evidence="10">Ion-translocating oxidoreductase complex subunit D</fullName>
        <ecNumber evidence="10">7.-.-.-</ecNumber>
    </recommendedName>
    <alternativeName>
        <fullName evidence="10">Rnf electron transport complex subunit D</fullName>
    </alternativeName>
</protein>
<evidence type="ECO:0000256" key="5">
    <source>
        <dbReference type="ARBA" id="ARBA00022692"/>
    </source>
</evidence>
<keyword evidence="8 10" id="KW-1133">Transmembrane helix</keyword>
<evidence type="ECO:0000256" key="10">
    <source>
        <dbReference type="HAMAP-Rule" id="MF_00462"/>
    </source>
</evidence>
<keyword evidence="5 10" id="KW-0812">Transmembrane</keyword>
<keyword evidence="7 10" id="KW-0249">Electron transport</keyword>
<dbReference type="PANTHER" id="PTHR30578">
    <property type="entry name" value="ELECTRON TRANSPORT COMPLEX PROTEIN RNFD"/>
    <property type="match status" value="1"/>
</dbReference>
<evidence type="ECO:0000256" key="2">
    <source>
        <dbReference type="ARBA" id="ARBA00022553"/>
    </source>
</evidence>
<evidence type="ECO:0000256" key="1">
    <source>
        <dbReference type="ARBA" id="ARBA00022448"/>
    </source>
</evidence>
<dbReference type="RefSeq" id="WP_142944032.1">
    <property type="nucleotide sequence ID" value="NZ_VIKR01000006.1"/>
</dbReference>
<sequence length="353" mass="39125">MMNLSSPFFHKAMPTNKVMMLVCVALIPGIITQVYFFGFGVIINLILCAVFAVSAEYTILKLRTREPRTSIQDNSALLTGLLLAVALPPTLPFWMTFVGVWFAIIFGKQLYGGLGYNPFNPAMVGYVLLLISFPVEMTAWLPARELAVSLPSFYESSQLIFFAQTADGLTVENFRQLADGFTMATPLDHLKTETTLGRMNSEIFANPDMALNLNGWKWVNLMFLLGGLYLLAIKIVRWHIPVAYLLAMIITSFLLNTYDNQLYAAPSFHLLTGATMLGAFFIATDPVSASTTPKGRLIYGALIGFLIVIIRTFGGYPDAIAFAVLLLNIAVPTIDHYTKPVIYGHKKETELHD</sequence>
<keyword evidence="12" id="KW-1185">Reference proteome</keyword>
<dbReference type="InterPro" id="IPR004338">
    <property type="entry name" value="NqrB/RnfD"/>
</dbReference>
<evidence type="ECO:0000313" key="11">
    <source>
        <dbReference type="EMBL" id="TQV71633.1"/>
    </source>
</evidence>
<feature type="transmembrane region" description="Helical" evidence="10">
    <location>
        <begin position="296"/>
        <end position="313"/>
    </location>
</feature>
<feature type="transmembrane region" description="Helical" evidence="10">
    <location>
        <begin position="264"/>
        <end position="284"/>
    </location>
</feature>
<dbReference type="NCBIfam" id="TIGR01946">
    <property type="entry name" value="rnfD"/>
    <property type="match status" value="1"/>
</dbReference>
<evidence type="ECO:0000313" key="12">
    <source>
        <dbReference type="Proteomes" id="UP000317839"/>
    </source>
</evidence>
<dbReference type="EC" id="7.-.-.-" evidence="10"/>
<feature type="transmembrane region" description="Helical" evidence="10">
    <location>
        <begin position="93"/>
        <end position="111"/>
    </location>
</feature>
<feature type="modified residue" description="FMN phosphoryl threonine" evidence="10">
    <location>
        <position position="185"/>
    </location>
</feature>
<keyword evidence="10" id="KW-0997">Cell inner membrane</keyword>
<comment type="caution">
    <text evidence="11">The sequence shown here is derived from an EMBL/GenBank/DDBJ whole genome shotgun (WGS) entry which is preliminary data.</text>
</comment>
<feature type="transmembrane region" description="Helical" evidence="10">
    <location>
        <begin position="123"/>
        <end position="143"/>
    </location>
</feature>
<proteinExistence type="inferred from homology"/>
<evidence type="ECO:0000256" key="7">
    <source>
        <dbReference type="ARBA" id="ARBA00022982"/>
    </source>
</evidence>
<dbReference type="Proteomes" id="UP000317839">
    <property type="component" value="Unassembled WGS sequence"/>
</dbReference>
<gene>
    <name evidence="11" type="primary">rsxD</name>
    <name evidence="10" type="synonym">rnfD</name>
    <name evidence="11" type="ORF">FLL45_21015</name>
</gene>
<keyword evidence="2 10" id="KW-0597">Phosphoprotein</keyword>
<evidence type="ECO:0000256" key="6">
    <source>
        <dbReference type="ARBA" id="ARBA00022967"/>
    </source>
</evidence>
<accession>A0A545T338</accession>
<dbReference type="OrthoDB" id="9776359at2"/>
<dbReference type="InterPro" id="IPR011303">
    <property type="entry name" value="RnfD_bac"/>
</dbReference>
<keyword evidence="6 10" id="KW-1278">Translocase</keyword>
<evidence type="ECO:0000256" key="9">
    <source>
        <dbReference type="ARBA" id="ARBA00023136"/>
    </source>
</evidence>
<name>A0A545T338_9GAMM</name>
<dbReference type="EMBL" id="VIKR01000006">
    <property type="protein sequence ID" value="TQV71633.1"/>
    <property type="molecule type" value="Genomic_DNA"/>
</dbReference>
<dbReference type="PANTHER" id="PTHR30578:SF0">
    <property type="entry name" value="ION-TRANSLOCATING OXIDOREDUCTASE COMPLEX SUBUNIT D"/>
    <property type="match status" value="1"/>
</dbReference>
<keyword evidence="10" id="KW-1003">Cell membrane</keyword>
<dbReference type="Pfam" id="PF03116">
    <property type="entry name" value="NQR2_RnfD_RnfE"/>
    <property type="match status" value="1"/>
</dbReference>
<dbReference type="NCBIfam" id="NF002011">
    <property type="entry name" value="PRK00816.1"/>
    <property type="match status" value="1"/>
</dbReference>
<comment type="subcellular location">
    <subcellularLocation>
        <location evidence="10">Cell inner membrane</location>
        <topology evidence="10">Multi-pass membrane protein</topology>
    </subcellularLocation>
</comment>